<evidence type="ECO:0000259" key="3">
    <source>
        <dbReference type="PROSITE" id="PS50056"/>
    </source>
</evidence>
<dbReference type="Proteomes" id="UP001465153">
    <property type="component" value="Unassembled WGS sequence"/>
</dbReference>
<dbReference type="InterPro" id="IPR020422">
    <property type="entry name" value="TYR_PHOSPHATASE_DUAL_dom"/>
</dbReference>
<dbReference type="Gene3D" id="3.90.190.10">
    <property type="entry name" value="Protein tyrosine phosphatase superfamily"/>
    <property type="match status" value="1"/>
</dbReference>
<evidence type="ECO:0000256" key="1">
    <source>
        <dbReference type="ARBA" id="ARBA00022801"/>
    </source>
</evidence>
<evidence type="ECO:0000313" key="4">
    <source>
        <dbReference type="EMBL" id="GAA6168256.1"/>
    </source>
</evidence>
<keyword evidence="5" id="KW-1185">Reference proteome</keyword>
<accession>A0ABQ0A9G7</accession>
<protein>
    <recommendedName>
        <fullName evidence="3">Tyrosine specific protein phosphatases domain-containing protein</fullName>
    </recommendedName>
</protein>
<dbReference type="PANTHER" id="PTHR47216">
    <property type="match status" value="1"/>
</dbReference>
<evidence type="ECO:0000256" key="2">
    <source>
        <dbReference type="SAM" id="Phobius"/>
    </source>
</evidence>
<proteinExistence type="predicted"/>
<evidence type="ECO:0000313" key="5">
    <source>
        <dbReference type="Proteomes" id="UP001465153"/>
    </source>
</evidence>
<dbReference type="InterPro" id="IPR029021">
    <property type="entry name" value="Prot-tyrosine_phosphatase-like"/>
</dbReference>
<keyword evidence="2" id="KW-0472">Membrane</keyword>
<keyword evidence="1" id="KW-0378">Hydrolase</keyword>
<dbReference type="PANTHER" id="PTHR47216:SF4">
    <property type="entry name" value="OS01G0859400 PROTEIN"/>
    <property type="match status" value="1"/>
</dbReference>
<dbReference type="InterPro" id="IPR000387">
    <property type="entry name" value="Tyr_Pase_dom"/>
</dbReference>
<reference evidence="4 5" key="1">
    <citation type="submission" date="2024-04" db="EMBL/GenBank/DDBJ databases">
        <title>Draft genome sequence of Sessilibacter corallicola NBRC 116591.</title>
        <authorList>
            <person name="Miyakawa T."/>
            <person name="Kusuya Y."/>
            <person name="Miura T."/>
        </authorList>
    </citation>
    <scope>NUCLEOTIDE SEQUENCE [LARGE SCALE GENOMIC DNA]</scope>
    <source>
        <strain evidence="4 5">KU-00831-HH</strain>
    </source>
</reference>
<dbReference type="InterPro" id="IPR057023">
    <property type="entry name" value="PTP-SAK"/>
</dbReference>
<dbReference type="EMBL" id="BAABWN010000006">
    <property type="protein sequence ID" value="GAA6168256.1"/>
    <property type="molecule type" value="Genomic_DNA"/>
</dbReference>
<keyword evidence="2" id="KW-1133">Transmembrane helix</keyword>
<dbReference type="SUPFAM" id="SSF52799">
    <property type="entry name" value="(Phosphotyrosine protein) phosphatases II"/>
    <property type="match status" value="1"/>
</dbReference>
<dbReference type="Pfam" id="PF22784">
    <property type="entry name" value="PTP-SAK"/>
    <property type="match status" value="1"/>
</dbReference>
<dbReference type="PROSITE" id="PS50056">
    <property type="entry name" value="TYR_PHOSPHATASE_2"/>
    <property type="match status" value="1"/>
</dbReference>
<comment type="caution">
    <text evidence="4">The sequence shown here is derived from an EMBL/GenBank/DDBJ whole genome shotgun (WGS) entry which is preliminary data.</text>
</comment>
<feature type="transmembrane region" description="Helical" evidence="2">
    <location>
        <begin position="14"/>
        <end position="36"/>
    </location>
</feature>
<keyword evidence="2" id="KW-0812">Transmembrane</keyword>
<name>A0ABQ0A9G7_9GAMM</name>
<organism evidence="4 5">
    <name type="scientific">Sessilibacter corallicola</name>
    <dbReference type="NCBI Taxonomy" id="2904075"/>
    <lineage>
        <taxon>Bacteria</taxon>
        <taxon>Pseudomonadati</taxon>
        <taxon>Pseudomonadota</taxon>
        <taxon>Gammaproteobacteria</taxon>
        <taxon>Cellvibrionales</taxon>
        <taxon>Cellvibrionaceae</taxon>
        <taxon>Sessilibacter</taxon>
    </lineage>
</organism>
<feature type="domain" description="Tyrosine specific protein phosphatases" evidence="3">
    <location>
        <begin position="96"/>
        <end position="161"/>
    </location>
</feature>
<gene>
    <name evidence="4" type="ORF">NBRC116591_20670</name>
</gene>
<dbReference type="SMART" id="SM00195">
    <property type="entry name" value="DSPc"/>
    <property type="match status" value="1"/>
</dbReference>
<dbReference type="PROSITE" id="PS00383">
    <property type="entry name" value="TYR_PHOSPHATASE_1"/>
    <property type="match status" value="1"/>
</dbReference>
<sequence length="170" mass="19113">MICGKQSDGKINKALFAVNAPWIVFSFIVLRIQALISSENKIDRIGRSHWYIASYPGFKYKNIEFDYIIDLTAEFPKANCENKNYVCYPNLDGVELSHLSIIETINVDSKVLVHCAQGHGRSATYCAVVMSQMGFYSNPLEAYNEILISRPKAKVSKVQLNQLKKLSSGV</sequence>
<dbReference type="InterPro" id="IPR016130">
    <property type="entry name" value="Tyr_Pase_AS"/>
</dbReference>